<proteinExistence type="predicted"/>
<dbReference type="AlphaFoldDB" id="A0A0V1DKT6"/>
<sequence length="35" mass="4157">MGNLVRNTMNISRGLLVAECELWMLFIPQLLNYFR</sequence>
<dbReference type="EMBL" id="JYDR01002914">
    <property type="protein sequence ID" value="KRY61928.1"/>
    <property type="molecule type" value="Genomic_DNA"/>
</dbReference>
<dbReference type="Proteomes" id="UP000054632">
    <property type="component" value="Unassembled WGS sequence"/>
</dbReference>
<protein>
    <submittedName>
        <fullName evidence="1">Uncharacterized protein</fullName>
    </submittedName>
</protein>
<gene>
    <name evidence="1" type="ORF">T4A_5624</name>
</gene>
<reference evidence="1 2" key="1">
    <citation type="submission" date="2015-01" db="EMBL/GenBank/DDBJ databases">
        <title>Evolution of Trichinella species and genotypes.</title>
        <authorList>
            <person name="Korhonen P.K."/>
            <person name="Edoardo P."/>
            <person name="Giuseppe L.R."/>
            <person name="Gasser R.B."/>
        </authorList>
    </citation>
    <scope>NUCLEOTIDE SEQUENCE [LARGE SCALE GENOMIC DNA]</scope>
    <source>
        <strain evidence="1">ISS13</strain>
    </source>
</reference>
<evidence type="ECO:0000313" key="2">
    <source>
        <dbReference type="Proteomes" id="UP000054632"/>
    </source>
</evidence>
<comment type="caution">
    <text evidence="1">The sequence shown here is derived from an EMBL/GenBank/DDBJ whole genome shotgun (WGS) entry which is preliminary data.</text>
</comment>
<organism evidence="1 2">
    <name type="scientific">Trichinella pseudospiralis</name>
    <name type="common">Parasitic roundworm</name>
    <dbReference type="NCBI Taxonomy" id="6337"/>
    <lineage>
        <taxon>Eukaryota</taxon>
        <taxon>Metazoa</taxon>
        <taxon>Ecdysozoa</taxon>
        <taxon>Nematoda</taxon>
        <taxon>Enoplea</taxon>
        <taxon>Dorylaimia</taxon>
        <taxon>Trichinellida</taxon>
        <taxon>Trichinellidae</taxon>
        <taxon>Trichinella</taxon>
    </lineage>
</organism>
<name>A0A0V1DKT6_TRIPS</name>
<evidence type="ECO:0000313" key="1">
    <source>
        <dbReference type="EMBL" id="KRY61928.1"/>
    </source>
</evidence>
<accession>A0A0V1DKT6</accession>